<dbReference type="RefSeq" id="WP_061180329.1">
    <property type="nucleotide sequence ID" value="NZ_FCOE02000068.1"/>
</dbReference>
<dbReference type="AlphaFoldDB" id="A0A158E425"/>
<comment type="caution">
    <text evidence="1">The sequence shown here is derived from an EMBL/GenBank/DDBJ whole genome shotgun (WGS) entry which is preliminary data.</text>
</comment>
<organism evidence="1 2">
    <name type="scientific">Caballeronia pedi</name>
    <dbReference type="NCBI Taxonomy" id="1777141"/>
    <lineage>
        <taxon>Bacteria</taxon>
        <taxon>Pseudomonadati</taxon>
        <taxon>Pseudomonadota</taxon>
        <taxon>Betaproteobacteria</taxon>
        <taxon>Burkholderiales</taxon>
        <taxon>Burkholderiaceae</taxon>
        <taxon>Caballeronia</taxon>
    </lineage>
</organism>
<name>A0A158E425_9BURK</name>
<proteinExistence type="predicted"/>
<protein>
    <recommendedName>
        <fullName evidence="3">DUF2591 domain-containing protein</fullName>
    </recommendedName>
</protein>
<evidence type="ECO:0000313" key="1">
    <source>
        <dbReference type="EMBL" id="SAL01599.1"/>
    </source>
</evidence>
<dbReference type="OrthoDB" id="8564427at2"/>
<reference evidence="1" key="1">
    <citation type="submission" date="2016-01" db="EMBL/GenBank/DDBJ databases">
        <authorList>
            <person name="Peeters C."/>
        </authorList>
    </citation>
    <scope>NUCLEOTIDE SEQUENCE [LARGE SCALE GENOMIC DNA]</scope>
    <source>
        <strain evidence="1">LMG 29323</strain>
    </source>
</reference>
<accession>A0A158E425</accession>
<evidence type="ECO:0008006" key="3">
    <source>
        <dbReference type="Google" id="ProtNLM"/>
    </source>
</evidence>
<dbReference type="InterPro" id="IPR019701">
    <property type="entry name" value="Phage_P22_NinX"/>
</dbReference>
<dbReference type="Proteomes" id="UP000054911">
    <property type="component" value="Unassembled WGS sequence"/>
</dbReference>
<gene>
    <name evidence="1" type="ORF">AWB80_08162</name>
</gene>
<evidence type="ECO:0000313" key="2">
    <source>
        <dbReference type="Proteomes" id="UP000054911"/>
    </source>
</evidence>
<dbReference type="Pfam" id="PF10765">
    <property type="entry name" value="Phage_P22_NinX"/>
    <property type="match status" value="1"/>
</dbReference>
<keyword evidence="2" id="KW-1185">Reference proteome</keyword>
<dbReference type="EMBL" id="FCOE02000068">
    <property type="protein sequence ID" value="SAL01599.1"/>
    <property type="molecule type" value="Genomic_DNA"/>
</dbReference>
<dbReference type="STRING" id="1777141.AWB80_08162"/>
<sequence>MKVCELTGVLLDFWVARADGCTAKILRAGAKLNGVRLSNDTCAALTPGYSDWWQPHHVTCFTMDPIIEREKIGLNWHRGEWGAWVTSSCYESNDPDQTGSTHLVAAARAFIASRFGDTVPDEVPA</sequence>